<evidence type="ECO:0000256" key="2">
    <source>
        <dbReference type="ARBA" id="ARBA00023125"/>
    </source>
</evidence>
<dbReference type="Pfam" id="PF00440">
    <property type="entry name" value="TetR_N"/>
    <property type="match status" value="1"/>
</dbReference>
<proteinExistence type="predicted"/>
<accession>A0A7W4IPY9</accession>
<keyword evidence="3" id="KW-0804">Transcription</keyword>
<dbReference type="PANTHER" id="PTHR47506:SF6">
    <property type="entry name" value="HTH-TYPE TRANSCRIPTIONAL REPRESSOR NEMR"/>
    <property type="match status" value="1"/>
</dbReference>
<dbReference type="PROSITE" id="PS50977">
    <property type="entry name" value="HTH_TETR_2"/>
    <property type="match status" value="1"/>
</dbReference>
<protein>
    <submittedName>
        <fullName evidence="7">TetR family transcriptional regulator</fullName>
    </submittedName>
</protein>
<dbReference type="InterPro" id="IPR036271">
    <property type="entry name" value="Tet_transcr_reg_TetR-rel_C_sf"/>
</dbReference>
<feature type="DNA-binding region" description="H-T-H motif" evidence="4">
    <location>
        <begin position="44"/>
        <end position="63"/>
    </location>
</feature>
<dbReference type="Pfam" id="PF16925">
    <property type="entry name" value="TetR_C_13"/>
    <property type="match status" value="1"/>
</dbReference>
<dbReference type="SUPFAM" id="SSF48498">
    <property type="entry name" value="Tetracyclin repressor-like, C-terminal domain"/>
    <property type="match status" value="1"/>
</dbReference>
<dbReference type="RefSeq" id="WP_182984548.1">
    <property type="nucleotide sequence ID" value="NZ_JABEQD010000001.1"/>
</dbReference>
<evidence type="ECO:0000259" key="6">
    <source>
        <dbReference type="PROSITE" id="PS50977"/>
    </source>
</evidence>
<keyword evidence="2 4" id="KW-0238">DNA-binding</keyword>
<feature type="region of interest" description="Disordered" evidence="5">
    <location>
        <begin position="1"/>
        <end position="23"/>
    </location>
</feature>
<dbReference type="InterPro" id="IPR001647">
    <property type="entry name" value="HTH_TetR"/>
</dbReference>
<dbReference type="AlphaFoldDB" id="A0A7W4IPY9"/>
<dbReference type="GO" id="GO:0003677">
    <property type="term" value="F:DNA binding"/>
    <property type="evidence" value="ECO:0007669"/>
    <property type="project" value="UniProtKB-UniRule"/>
</dbReference>
<keyword evidence="1" id="KW-0805">Transcription regulation</keyword>
<name>A0A7W4IPY9_9PROT</name>
<dbReference type="InterPro" id="IPR009057">
    <property type="entry name" value="Homeodomain-like_sf"/>
</dbReference>
<comment type="caution">
    <text evidence="7">The sequence shown here is derived from an EMBL/GenBank/DDBJ whole genome shotgun (WGS) entry which is preliminary data.</text>
</comment>
<gene>
    <name evidence="7" type="ORF">HLH36_00335</name>
</gene>
<organism evidence="7 8">
    <name type="scientific">Gluconacetobacter aggeris</name>
    <dbReference type="NCBI Taxonomy" id="1286186"/>
    <lineage>
        <taxon>Bacteria</taxon>
        <taxon>Pseudomonadati</taxon>
        <taxon>Pseudomonadota</taxon>
        <taxon>Alphaproteobacteria</taxon>
        <taxon>Acetobacterales</taxon>
        <taxon>Acetobacteraceae</taxon>
        <taxon>Gluconacetobacter</taxon>
    </lineage>
</organism>
<dbReference type="InterPro" id="IPR011075">
    <property type="entry name" value="TetR_C"/>
</dbReference>
<evidence type="ECO:0000256" key="5">
    <source>
        <dbReference type="SAM" id="MobiDB-lite"/>
    </source>
</evidence>
<keyword evidence="8" id="KW-1185">Reference proteome</keyword>
<dbReference type="Gene3D" id="1.10.357.10">
    <property type="entry name" value="Tetracycline Repressor, domain 2"/>
    <property type="match status" value="1"/>
</dbReference>
<dbReference type="EMBL" id="JABEQD010000001">
    <property type="protein sequence ID" value="MBB2166818.1"/>
    <property type="molecule type" value="Genomic_DNA"/>
</dbReference>
<dbReference type="PANTHER" id="PTHR47506">
    <property type="entry name" value="TRANSCRIPTIONAL REGULATORY PROTEIN"/>
    <property type="match status" value="1"/>
</dbReference>
<evidence type="ECO:0000256" key="1">
    <source>
        <dbReference type="ARBA" id="ARBA00023015"/>
    </source>
</evidence>
<evidence type="ECO:0000313" key="7">
    <source>
        <dbReference type="EMBL" id="MBB2166818.1"/>
    </source>
</evidence>
<sequence>MNAASPPRRRGRPPRAPDGPAQTREQLIRAGVAALTEQGFTATGLDGLLRAAGVPKGSFYHYFDSKEAFGLALIDSYAAYFTARLDRWLGQAQVPPLERVRHFVADAAAGMARHDFRRGCLIGNLGQELAVLPETYRQALATVLASWEARLAACLAEQYGDPAARHYAAFFWTGWEGAVLRARLERSARPLDLFLDGFTALVRL</sequence>
<reference evidence="7 8" key="1">
    <citation type="submission" date="2020-04" db="EMBL/GenBank/DDBJ databases">
        <title>Description of novel Gluconacetobacter.</title>
        <authorList>
            <person name="Sombolestani A."/>
        </authorList>
    </citation>
    <scope>NUCLEOTIDE SEQUENCE [LARGE SCALE GENOMIC DNA]</scope>
    <source>
        <strain evidence="7 8">LMG 27801</strain>
    </source>
</reference>
<evidence type="ECO:0000256" key="3">
    <source>
        <dbReference type="ARBA" id="ARBA00023163"/>
    </source>
</evidence>
<feature type="domain" description="HTH tetR-type" evidence="6">
    <location>
        <begin position="21"/>
        <end position="81"/>
    </location>
</feature>
<evidence type="ECO:0000313" key="8">
    <source>
        <dbReference type="Proteomes" id="UP000559860"/>
    </source>
</evidence>
<dbReference type="PRINTS" id="PR00455">
    <property type="entry name" value="HTHTETR"/>
</dbReference>
<dbReference type="Proteomes" id="UP000559860">
    <property type="component" value="Unassembled WGS sequence"/>
</dbReference>
<dbReference type="SUPFAM" id="SSF46689">
    <property type="entry name" value="Homeodomain-like"/>
    <property type="match status" value="1"/>
</dbReference>
<evidence type="ECO:0000256" key="4">
    <source>
        <dbReference type="PROSITE-ProRule" id="PRU00335"/>
    </source>
</evidence>